<accession>A0A5B7K212</accession>
<evidence type="ECO:0000313" key="2">
    <source>
        <dbReference type="Proteomes" id="UP000324222"/>
    </source>
</evidence>
<name>A0A5B7K212_PORTR</name>
<sequence length="101" mass="11226">MSLCVLTPVTEVQNIYDSIRPSIPRLRPSQFQIPLHVPLTLFCGRPAPELNSLLVVEGRHRWRVVVRAWRGGVDCGGVLRQVAGEWVKEARQSAVAAVIMA</sequence>
<protein>
    <submittedName>
        <fullName evidence="1">Uncharacterized protein</fullName>
    </submittedName>
</protein>
<dbReference type="EMBL" id="VSRR010125004">
    <property type="protein sequence ID" value="MPD00936.1"/>
    <property type="molecule type" value="Genomic_DNA"/>
</dbReference>
<reference evidence="1 2" key="1">
    <citation type="submission" date="2019-05" db="EMBL/GenBank/DDBJ databases">
        <title>Another draft genome of Portunus trituberculatus and its Hox gene families provides insights of decapod evolution.</title>
        <authorList>
            <person name="Jeong J.-H."/>
            <person name="Song I."/>
            <person name="Kim S."/>
            <person name="Choi T."/>
            <person name="Kim D."/>
            <person name="Ryu S."/>
            <person name="Kim W."/>
        </authorList>
    </citation>
    <scope>NUCLEOTIDE SEQUENCE [LARGE SCALE GENOMIC DNA]</scope>
    <source>
        <tissue evidence="1">Muscle</tissue>
    </source>
</reference>
<gene>
    <name evidence="1" type="ORF">E2C01_096442</name>
</gene>
<comment type="caution">
    <text evidence="1">The sequence shown here is derived from an EMBL/GenBank/DDBJ whole genome shotgun (WGS) entry which is preliminary data.</text>
</comment>
<evidence type="ECO:0000313" key="1">
    <source>
        <dbReference type="EMBL" id="MPD00936.1"/>
    </source>
</evidence>
<organism evidence="1 2">
    <name type="scientific">Portunus trituberculatus</name>
    <name type="common">Swimming crab</name>
    <name type="synonym">Neptunus trituberculatus</name>
    <dbReference type="NCBI Taxonomy" id="210409"/>
    <lineage>
        <taxon>Eukaryota</taxon>
        <taxon>Metazoa</taxon>
        <taxon>Ecdysozoa</taxon>
        <taxon>Arthropoda</taxon>
        <taxon>Crustacea</taxon>
        <taxon>Multicrustacea</taxon>
        <taxon>Malacostraca</taxon>
        <taxon>Eumalacostraca</taxon>
        <taxon>Eucarida</taxon>
        <taxon>Decapoda</taxon>
        <taxon>Pleocyemata</taxon>
        <taxon>Brachyura</taxon>
        <taxon>Eubrachyura</taxon>
        <taxon>Portunoidea</taxon>
        <taxon>Portunidae</taxon>
        <taxon>Portuninae</taxon>
        <taxon>Portunus</taxon>
    </lineage>
</organism>
<dbReference type="Proteomes" id="UP000324222">
    <property type="component" value="Unassembled WGS sequence"/>
</dbReference>
<dbReference type="AlphaFoldDB" id="A0A5B7K212"/>
<keyword evidence="2" id="KW-1185">Reference proteome</keyword>
<proteinExistence type="predicted"/>